<dbReference type="AlphaFoldDB" id="A0AAE0S4V0"/>
<dbReference type="Proteomes" id="UP001195483">
    <property type="component" value="Unassembled WGS sequence"/>
</dbReference>
<dbReference type="EMBL" id="JAEAOA010002185">
    <property type="protein sequence ID" value="KAK3584980.1"/>
    <property type="molecule type" value="Genomic_DNA"/>
</dbReference>
<feature type="chain" id="PRO_5042282002" evidence="1">
    <location>
        <begin position="28"/>
        <end position="96"/>
    </location>
</feature>
<keyword evidence="3" id="KW-1185">Reference proteome</keyword>
<evidence type="ECO:0000313" key="3">
    <source>
        <dbReference type="Proteomes" id="UP001195483"/>
    </source>
</evidence>
<organism evidence="2 3">
    <name type="scientific">Potamilus streckersoni</name>
    <dbReference type="NCBI Taxonomy" id="2493646"/>
    <lineage>
        <taxon>Eukaryota</taxon>
        <taxon>Metazoa</taxon>
        <taxon>Spiralia</taxon>
        <taxon>Lophotrochozoa</taxon>
        <taxon>Mollusca</taxon>
        <taxon>Bivalvia</taxon>
        <taxon>Autobranchia</taxon>
        <taxon>Heteroconchia</taxon>
        <taxon>Palaeoheterodonta</taxon>
        <taxon>Unionida</taxon>
        <taxon>Unionoidea</taxon>
        <taxon>Unionidae</taxon>
        <taxon>Ambleminae</taxon>
        <taxon>Lampsilini</taxon>
        <taxon>Potamilus</taxon>
    </lineage>
</organism>
<gene>
    <name evidence="2" type="ORF">CHS0354_037352</name>
</gene>
<sequence length="96" mass="10904">MFSRDAITTAVACSCLSLVIASQSVNACSCYEDIDANETCLAKEIWDITIKSEDKHETRGDGLGYYLYNFHNDHVVQFYSEVESCLPFYQWSCLIL</sequence>
<reference evidence="2" key="2">
    <citation type="journal article" date="2021" name="Genome Biol. Evol.">
        <title>Developing a high-quality reference genome for a parasitic bivalve with doubly uniparental inheritance (Bivalvia: Unionida).</title>
        <authorList>
            <person name="Smith C.H."/>
        </authorList>
    </citation>
    <scope>NUCLEOTIDE SEQUENCE</scope>
    <source>
        <strain evidence="2">CHS0354</strain>
        <tissue evidence="2">Mantle</tissue>
    </source>
</reference>
<name>A0AAE0S4V0_9BIVA</name>
<accession>A0AAE0S4V0</accession>
<feature type="signal peptide" evidence="1">
    <location>
        <begin position="1"/>
        <end position="27"/>
    </location>
</feature>
<evidence type="ECO:0000313" key="2">
    <source>
        <dbReference type="EMBL" id="KAK3584980.1"/>
    </source>
</evidence>
<proteinExistence type="predicted"/>
<reference evidence="2" key="3">
    <citation type="submission" date="2023-05" db="EMBL/GenBank/DDBJ databases">
        <authorList>
            <person name="Smith C.H."/>
        </authorList>
    </citation>
    <scope>NUCLEOTIDE SEQUENCE</scope>
    <source>
        <strain evidence="2">CHS0354</strain>
        <tissue evidence="2">Mantle</tissue>
    </source>
</reference>
<reference evidence="2" key="1">
    <citation type="journal article" date="2021" name="Genome Biol. Evol.">
        <title>A High-Quality Reference Genome for a Parasitic Bivalve with Doubly Uniparental Inheritance (Bivalvia: Unionida).</title>
        <authorList>
            <person name="Smith C.H."/>
        </authorList>
    </citation>
    <scope>NUCLEOTIDE SEQUENCE</scope>
    <source>
        <strain evidence="2">CHS0354</strain>
    </source>
</reference>
<keyword evidence="1" id="KW-0732">Signal</keyword>
<protein>
    <submittedName>
        <fullName evidence="2">Uncharacterized protein</fullName>
    </submittedName>
</protein>
<evidence type="ECO:0000256" key="1">
    <source>
        <dbReference type="SAM" id="SignalP"/>
    </source>
</evidence>
<comment type="caution">
    <text evidence="2">The sequence shown here is derived from an EMBL/GenBank/DDBJ whole genome shotgun (WGS) entry which is preliminary data.</text>
</comment>